<dbReference type="AlphaFoldDB" id="A0A4S4KBR9"/>
<dbReference type="Pfam" id="PF06090">
    <property type="entry name" value="Ins_P5_2-kin"/>
    <property type="match status" value="1"/>
</dbReference>
<dbReference type="EMBL" id="SGPJ01000318">
    <property type="protein sequence ID" value="THG95464.1"/>
    <property type="molecule type" value="Genomic_DNA"/>
</dbReference>
<gene>
    <name evidence="9" type="ORF">EW026_g6196</name>
</gene>
<keyword evidence="6 8" id="KW-0418">Kinase</keyword>
<evidence type="ECO:0000313" key="10">
    <source>
        <dbReference type="Proteomes" id="UP000309038"/>
    </source>
</evidence>
<comment type="domain">
    <text evidence="8">The EXKPK motif is conserved in inositol-pentakisphosphate 2-kinases of both family 1 and 2.</text>
</comment>
<dbReference type="GO" id="GO:0032958">
    <property type="term" value="P:inositol phosphate biosynthetic process"/>
    <property type="evidence" value="ECO:0007669"/>
    <property type="project" value="TreeGrafter"/>
</dbReference>
<dbReference type="Gene3D" id="3.30.200.110">
    <property type="entry name" value="Inositol-pentakisphosphate 2-kinase, N-lobe"/>
    <property type="match status" value="1"/>
</dbReference>
<keyword evidence="7 8" id="KW-0067">ATP-binding</keyword>
<evidence type="ECO:0000256" key="1">
    <source>
        <dbReference type="ARBA" id="ARBA00001774"/>
    </source>
</evidence>
<dbReference type="InterPro" id="IPR043001">
    <property type="entry name" value="IP5_2-K_N_lobe"/>
</dbReference>
<evidence type="ECO:0000256" key="6">
    <source>
        <dbReference type="ARBA" id="ARBA00022777"/>
    </source>
</evidence>
<dbReference type="InterPro" id="IPR009286">
    <property type="entry name" value="Ins_P5_2-kin"/>
</dbReference>
<dbReference type="Proteomes" id="UP000309038">
    <property type="component" value="Unassembled WGS sequence"/>
</dbReference>
<organism evidence="9 10">
    <name type="scientific">Hermanssonia centrifuga</name>
    <dbReference type="NCBI Taxonomy" id="98765"/>
    <lineage>
        <taxon>Eukaryota</taxon>
        <taxon>Fungi</taxon>
        <taxon>Dikarya</taxon>
        <taxon>Basidiomycota</taxon>
        <taxon>Agaricomycotina</taxon>
        <taxon>Agaricomycetes</taxon>
        <taxon>Polyporales</taxon>
        <taxon>Meruliaceae</taxon>
        <taxon>Hermanssonia</taxon>
    </lineage>
</organism>
<dbReference type="GO" id="GO:0005634">
    <property type="term" value="C:nucleus"/>
    <property type="evidence" value="ECO:0007669"/>
    <property type="project" value="TreeGrafter"/>
</dbReference>
<evidence type="ECO:0000256" key="3">
    <source>
        <dbReference type="ARBA" id="ARBA00014846"/>
    </source>
</evidence>
<keyword evidence="4 8" id="KW-0808">Transferase</keyword>
<evidence type="ECO:0000256" key="5">
    <source>
        <dbReference type="ARBA" id="ARBA00022741"/>
    </source>
</evidence>
<evidence type="ECO:0000256" key="8">
    <source>
        <dbReference type="RuleBase" id="RU364126"/>
    </source>
</evidence>
<dbReference type="PANTHER" id="PTHR14456">
    <property type="entry name" value="INOSITOL POLYPHOSPHATE KINASE 1"/>
    <property type="match status" value="1"/>
</dbReference>
<comment type="caution">
    <text evidence="9">The sequence shown here is derived from an EMBL/GenBank/DDBJ whole genome shotgun (WGS) entry which is preliminary data.</text>
</comment>
<dbReference type="GO" id="GO:0035299">
    <property type="term" value="F:inositol-1,3,4,5,6-pentakisphosphate 2-kinase activity"/>
    <property type="evidence" value="ECO:0007669"/>
    <property type="project" value="UniProtKB-EC"/>
</dbReference>
<comment type="catalytic activity">
    <reaction evidence="1 8">
        <text>1D-myo-inositol 1,3,4,5,6-pentakisphosphate + ATP = 1D-myo-inositol hexakisphosphate + ADP + H(+)</text>
        <dbReference type="Rhea" id="RHEA:20313"/>
        <dbReference type="ChEBI" id="CHEBI:15378"/>
        <dbReference type="ChEBI" id="CHEBI:30616"/>
        <dbReference type="ChEBI" id="CHEBI:57733"/>
        <dbReference type="ChEBI" id="CHEBI:58130"/>
        <dbReference type="ChEBI" id="CHEBI:456216"/>
        <dbReference type="EC" id="2.7.1.158"/>
    </reaction>
</comment>
<comment type="function">
    <text evidence="8">Phosphorylates Ins(1,3,4,5,6)P5 at position 2 to form Ins(1,2,3,4,5,6)P6 (InsP6 or phytate).</text>
</comment>
<reference evidence="9 10" key="1">
    <citation type="submission" date="2019-02" db="EMBL/GenBank/DDBJ databases">
        <title>Genome sequencing of the rare red list fungi Phlebia centrifuga.</title>
        <authorList>
            <person name="Buettner E."/>
            <person name="Kellner H."/>
        </authorList>
    </citation>
    <scope>NUCLEOTIDE SEQUENCE [LARGE SCALE GENOMIC DNA]</scope>
    <source>
        <strain evidence="9 10">DSM 108282</strain>
    </source>
</reference>
<evidence type="ECO:0000256" key="2">
    <source>
        <dbReference type="ARBA" id="ARBA00012023"/>
    </source>
</evidence>
<accession>A0A4S4KBR9</accession>
<evidence type="ECO:0000256" key="4">
    <source>
        <dbReference type="ARBA" id="ARBA00022679"/>
    </source>
</evidence>
<dbReference type="GO" id="GO:0005524">
    <property type="term" value="F:ATP binding"/>
    <property type="evidence" value="ECO:0007669"/>
    <property type="project" value="UniProtKB-KW"/>
</dbReference>
<dbReference type="EC" id="2.7.1.158" evidence="2 8"/>
<name>A0A4S4KBR9_9APHY</name>
<sequence length="436" mass="48316">MSPDATTTSPSDWRYIAEGGSSIVFFYNGPPNPDFDATALRLRKTANDVFPVIDESVEEEEPDDPTILFQHQVIQRLMPAEYLPRLDAVRVGKEWLEELKKLNEEIRPLERREKDGIDVRKRKAVLATDLVGGTNGFTVEIKPKWGFLPSPTHLSIATRPVKTNTCRFCMHSHLKSSEGEEVSLGYCPLDLYSGQEDRIKKALHALWDVWIGSSGSVNNLRVFVDGQIVSPSLLPSSLAPLAKKLPLPDPSSPPSLTGLRDAFTDAILPLLMDIPVLRVLSTLQRNLDALDVEGLSVLWSQAYASVNAQAVVDGGAGGSLPVPPLGTGLAEPTLEDWKAFLDIYLTKHANMDHDHPDAANIKYYCMAYLLSTSFKDCSIILRLPRDGANTVTVIDLDVKPVDRMSKWENLDKKIVQSYRSLSEPTHCVDQWASQTS</sequence>
<dbReference type="PANTHER" id="PTHR14456:SF2">
    <property type="entry name" value="INOSITOL-PENTAKISPHOSPHATE 2-KINASE"/>
    <property type="match status" value="1"/>
</dbReference>
<evidence type="ECO:0000256" key="7">
    <source>
        <dbReference type="ARBA" id="ARBA00022840"/>
    </source>
</evidence>
<keyword evidence="10" id="KW-1185">Reference proteome</keyword>
<protein>
    <recommendedName>
        <fullName evidence="3 8">Inositol-pentakisphosphate 2-kinase</fullName>
        <ecNumber evidence="2 8">2.7.1.158</ecNumber>
    </recommendedName>
</protein>
<keyword evidence="5 8" id="KW-0547">Nucleotide-binding</keyword>
<proteinExistence type="predicted"/>
<evidence type="ECO:0000313" key="9">
    <source>
        <dbReference type="EMBL" id="THG95464.1"/>
    </source>
</evidence>